<proteinExistence type="predicted"/>
<name>A0A0F9BR78_9ZZZZ</name>
<dbReference type="EMBL" id="LAZR01050661">
    <property type="protein sequence ID" value="KKK86866.1"/>
    <property type="molecule type" value="Genomic_DNA"/>
</dbReference>
<sequence length="34" mass="4150">MLMTEKITKLNDNELQIEQKPERDIVTKTYLEKR</sequence>
<evidence type="ECO:0000313" key="1">
    <source>
        <dbReference type="EMBL" id="KKK86866.1"/>
    </source>
</evidence>
<reference evidence="1" key="1">
    <citation type="journal article" date="2015" name="Nature">
        <title>Complex archaea that bridge the gap between prokaryotes and eukaryotes.</title>
        <authorList>
            <person name="Spang A."/>
            <person name="Saw J.H."/>
            <person name="Jorgensen S.L."/>
            <person name="Zaremba-Niedzwiedzka K."/>
            <person name="Martijn J."/>
            <person name="Lind A.E."/>
            <person name="van Eijk R."/>
            <person name="Schleper C."/>
            <person name="Guy L."/>
            <person name="Ettema T.J."/>
        </authorList>
    </citation>
    <scope>NUCLEOTIDE SEQUENCE</scope>
</reference>
<feature type="non-terminal residue" evidence="1">
    <location>
        <position position="34"/>
    </location>
</feature>
<dbReference type="AlphaFoldDB" id="A0A0F9BR78"/>
<protein>
    <submittedName>
        <fullName evidence="1">Uncharacterized protein</fullName>
    </submittedName>
</protein>
<comment type="caution">
    <text evidence="1">The sequence shown here is derived from an EMBL/GenBank/DDBJ whole genome shotgun (WGS) entry which is preliminary data.</text>
</comment>
<accession>A0A0F9BR78</accession>
<gene>
    <name evidence="1" type="ORF">LCGC14_2758990</name>
</gene>
<organism evidence="1">
    <name type="scientific">marine sediment metagenome</name>
    <dbReference type="NCBI Taxonomy" id="412755"/>
    <lineage>
        <taxon>unclassified sequences</taxon>
        <taxon>metagenomes</taxon>
        <taxon>ecological metagenomes</taxon>
    </lineage>
</organism>